<evidence type="ECO:0000256" key="6">
    <source>
        <dbReference type="ARBA" id="ARBA00023054"/>
    </source>
</evidence>
<dbReference type="EMBL" id="LSRX01000392">
    <property type="protein sequence ID" value="OLP98557.1"/>
    <property type="molecule type" value="Genomic_DNA"/>
</dbReference>
<dbReference type="Proteomes" id="UP000186817">
    <property type="component" value="Unassembled WGS sequence"/>
</dbReference>
<proteinExistence type="inferred from homology"/>
<keyword evidence="5" id="KW-0963">Cytoplasm</keyword>
<feature type="compositionally biased region" description="Low complexity" evidence="11">
    <location>
        <begin position="202"/>
        <end position="220"/>
    </location>
</feature>
<gene>
    <name evidence="13" type="primary">Ccdc104</name>
    <name evidence="13" type="ORF">AK812_SmicGene18970</name>
</gene>
<dbReference type="OMA" id="TECHNEF"/>
<reference evidence="13 14" key="1">
    <citation type="submission" date="2016-02" db="EMBL/GenBank/DDBJ databases">
        <title>Genome analysis of coral dinoflagellate symbionts highlights evolutionary adaptations to a symbiotic lifestyle.</title>
        <authorList>
            <person name="Aranda M."/>
            <person name="Li Y."/>
            <person name="Liew Y.J."/>
            <person name="Baumgarten S."/>
            <person name="Simakov O."/>
            <person name="Wilson M."/>
            <person name="Piel J."/>
            <person name="Ashoor H."/>
            <person name="Bougouffa S."/>
            <person name="Bajic V.B."/>
            <person name="Ryu T."/>
            <person name="Ravasi T."/>
            <person name="Bayer T."/>
            <person name="Micklem G."/>
            <person name="Kim H."/>
            <person name="Bhak J."/>
            <person name="Lajeunesse T.C."/>
            <person name="Voolstra C.R."/>
        </authorList>
    </citation>
    <scope>NUCLEOTIDE SEQUENCE [LARGE SCALE GENOMIC DNA]</scope>
    <source>
        <strain evidence="13 14">CCMP2467</strain>
    </source>
</reference>
<evidence type="ECO:0000256" key="1">
    <source>
        <dbReference type="ARBA" id="ARBA00004138"/>
    </source>
</evidence>
<evidence type="ECO:0000256" key="10">
    <source>
        <dbReference type="SAM" id="Coils"/>
    </source>
</evidence>
<feature type="region of interest" description="Disordered" evidence="11">
    <location>
        <begin position="196"/>
        <end position="240"/>
    </location>
</feature>
<feature type="region of interest" description="Disordered" evidence="11">
    <location>
        <begin position="276"/>
        <end position="295"/>
    </location>
</feature>
<dbReference type="Pfam" id="PF11527">
    <property type="entry name" value="ARL2_Bind_BART"/>
    <property type="match status" value="1"/>
</dbReference>
<keyword evidence="6 10" id="KW-0175">Coiled coil</keyword>
<evidence type="ECO:0000256" key="5">
    <source>
        <dbReference type="ARBA" id="ARBA00022490"/>
    </source>
</evidence>
<feature type="compositionally biased region" description="Basic and acidic residues" evidence="11">
    <location>
        <begin position="331"/>
        <end position="344"/>
    </location>
</feature>
<dbReference type="PROSITE" id="PS50330">
    <property type="entry name" value="UIM"/>
    <property type="match status" value="1"/>
</dbReference>
<feature type="domain" description="BART" evidence="12">
    <location>
        <begin position="5"/>
        <end position="108"/>
    </location>
</feature>
<dbReference type="GO" id="GO:0097546">
    <property type="term" value="C:ciliary base"/>
    <property type="evidence" value="ECO:0007669"/>
    <property type="project" value="TreeGrafter"/>
</dbReference>
<comment type="subcellular location">
    <subcellularLocation>
        <location evidence="1">Cell projection</location>
        <location evidence="1">Cilium</location>
    </subcellularLocation>
    <subcellularLocation>
        <location evidence="2">Cytoplasm</location>
    </subcellularLocation>
</comment>
<dbReference type="AlphaFoldDB" id="A0A1Q9DTR1"/>
<keyword evidence="14" id="KW-1185">Reference proteome</keyword>
<dbReference type="PANTHER" id="PTHR21532">
    <property type="entry name" value="PHOSPHODIESTERASE HL"/>
    <property type="match status" value="1"/>
</dbReference>
<evidence type="ECO:0000256" key="2">
    <source>
        <dbReference type="ARBA" id="ARBA00004496"/>
    </source>
</evidence>
<evidence type="ECO:0000256" key="3">
    <source>
        <dbReference type="ARBA" id="ARBA00007460"/>
    </source>
</evidence>
<dbReference type="GO" id="GO:0005930">
    <property type="term" value="C:axoneme"/>
    <property type="evidence" value="ECO:0007669"/>
    <property type="project" value="TreeGrafter"/>
</dbReference>
<evidence type="ECO:0000256" key="8">
    <source>
        <dbReference type="ARBA" id="ARBA00023273"/>
    </source>
</evidence>
<dbReference type="InterPro" id="IPR003903">
    <property type="entry name" value="UIM_dom"/>
</dbReference>
<feature type="coiled-coil region" evidence="10">
    <location>
        <begin position="162"/>
        <end position="196"/>
    </location>
</feature>
<name>A0A1Q9DTR1_SYMMI</name>
<protein>
    <recommendedName>
        <fullName evidence="4">Cilia- and flagella-associated protein 36</fullName>
    </recommendedName>
    <alternativeName>
        <fullName evidence="9">Coiled-coil domain-containing protein 104</fullName>
    </alternativeName>
</protein>
<keyword evidence="8" id="KW-0966">Cell projection</keyword>
<organism evidence="13 14">
    <name type="scientific">Symbiodinium microadriaticum</name>
    <name type="common">Dinoflagellate</name>
    <name type="synonym">Zooxanthella microadriatica</name>
    <dbReference type="NCBI Taxonomy" id="2951"/>
    <lineage>
        <taxon>Eukaryota</taxon>
        <taxon>Sar</taxon>
        <taxon>Alveolata</taxon>
        <taxon>Dinophyceae</taxon>
        <taxon>Suessiales</taxon>
        <taxon>Symbiodiniaceae</taxon>
        <taxon>Symbiodinium</taxon>
    </lineage>
</organism>
<evidence type="ECO:0000313" key="14">
    <source>
        <dbReference type="Proteomes" id="UP000186817"/>
    </source>
</evidence>
<dbReference type="InterPro" id="IPR023379">
    <property type="entry name" value="BART_dom"/>
</dbReference>
<feature type="compositionally biased region" description="Pro residues" evidence="11">
    <location>
        <begin position="221"/>
        <end position="231"/>
    </location>
</feature>
<dbReference type="PANTHER" id="PTHR21532:SF0">
    <property type="entry name" value="CILIA- AND FLAGELLA-ASSOCIATED PROTEIN 36"/>
    <property type="match status" value="1"/>
</dbReference>
<dbReference type="OrthoDB" id="441328at2759"/>
<sequence>MSAAEAQRSPSWVAPIAQFVDEQCIIFEDEEENKLEYTECHNEFRQLIDNLLAAHLLELDVSNEQFEQFCQTGLSTNSTLHRVLVEQLLAVDDFLIFKAMMTKRNADLYREAQRRVDAGQLDEEDFHETTVVDDDEEVLAGLGEMTVEASLVADEWKMYEALDESQKADDELARQRQKEEEELERALVLSLQMEEERMHGLAGEAANASPSSSSAAGQDAAPPPPAPPPPSEAASAAPVEASAAPAAAPAAPAAAALSASSLGPLRPVLPRVMRVGPMAGSRPGTAASVSPEHERARAEIAALAQQGLVDEASAPPPAPPEAPEAQPQPSEADRKARAEHLQRQRQLLVEKRNKERQKQLDAAQGNARVVKAVDAATAGGSATGKNLVAELTAPSAGGEAVAETANAAAQMRQALAAQLKQTLRTPV</sequence>
<comment type="similarity">
    <text evidence="3">Belongs to the CFAP36 family.</text>
</comment>
<accession>A0A1Q9DTR1</accession>
<keyword evidence="7" id="KW-0969">Cilium</keyword>
<evidence type="ECO:0000313" key="13">
    <source>
        <dbReference type="EMBL" id="OLP98557.1"/>
    </source>
</evidence>
<evidence type="ECO:0000256" key="9">
    <source>
        <dbReference type="ARBA" id="ARBA00031593"/>
    </source>
</evidence>
<feature type="region of interest" description="Disordered" evidence="11">
    <location>
        <begin position="311"/>
        <end position="344"/>
    </location>
</feature>
<evidence type="ECO:0000256" key="7">
    <source>
        <dbReference type="ARBA" id="ARBA00023069"/>
    </source>
</evidence>
<dbReference type="InterPro" id="IPR042541">
    <property type="entry name" value="BART_sf"/>
</dbReference>
<dbReference type="Gene3D" id="1.20.1520.10">
    <property type="entry name" value="ADP-ribosylation factor-like 2-binding protein, domain"/>
    <property type="match status" value="1"/>
</dbReference>
<evidence type="ECO:0000256" key="11">
    <source>
        <dbReference type="SAM" id="MobiDB-lite"/>
    </source>
</evidence>
<dbReference type="InterPro" id="IPR038888">
    <property type="entry name" value="CFAP36"/>
</dbReference>
<comment type="caution">
    <text evidence="13">The sequence shown here is derived from an EMBL/GenBank/DDBJ whole genome shotgun (WGS) entry which is preliminary data.</text>
</comment>
<evidence type="ECO:0000259" key="12">
    <source>
        <dbReference type="Pfam" id="PF11527"/>
    </source>
</evidence>
<evidence type="ECO:0000256" key="4">
    <source>
        <dbReference type="ARBA" id="ARBA00021815"/>
    </source>
</evidence>